<keyword evidence="3" id="KW-1185">Reference proteome</keyword>
<comment type="caution">
    <text evidence="2">The sequence shown here is derived from an EMBL/GenBank/DDBJ whole genome shotgun (WGS) entry which is preliminary data.</text>
</comment>
<feature type="region of interest" description="Disordered" evidence="1">
    <location>
        <begin position="434"/>
        <end position="463"/>
    </location>
</feature>
<dbReference type="AlphaFoldDB" id="A0A8H6VID1"/>
<gene>
    <name evidence="2" type="ORF">HII31_07079</name>
</gene>
<dbReference type="EMBL" id="JABCIY010000157">
    <property type="protein sequence ID" value="KAF7191577.1"/>
    <property type="molecule type" value="Genomic_DNA"/>
</dbReference>
<dbReference type="Proteomes" id="UP000660729">
    <property type="component" value="Unassembled WGS sequence"/>
</dbReference>
<feature type="region of interest" description="Disordered" evidence="1">
    <location>
        <begin position="500"/>
        <end position="588"/>
    </location>
</feature>
<sequence length="588" mass="67188">MSYASETTPLTRASLEAEGIFYVDHAGCKLGDKDFFTKLFERLRTYFDSELPLAAFPEYKQPIEPPPYNGQFLPNQIEWLSELLLDCRRVIPTYAVKILNRTERASKPAHLNAIVFKDEDHAFRSNLERDFVEQQYRELMREARDVARKAGHLREDKATEHEWQHFMEREIFKRYEDSKASPYNLSSTCRPLDSYRTSCNIQWNNPSIYSCSQKTEGRLPDPKPDLYLGFEITRQGQLTATGLERSALASNFSLDKLSALSARGLTCSPTNFLSKQRITPTPVDEFRKKDLIAFPFTIVELKHDSVGASEQNFCTFQAANAASRALTMLENLYRHAGRHPSDHHLPPVVTFTCIGSSIRISIAYSFRAITGKIAHIMVCIKKVEISSIWAVLEIHAIVQNLLQWATRVLRPNISAQISRWRLRKNSAADGDSMFVERGREGSRTPQLQDEGVTADTNRPPAPDYLQLLEDRERLFERTSNSEDKITVLEGTVKRLRKELDRQTDETLTRRSRVRSKGQSNGYFTSSSDADSRSPSGKRPASASEADTSPRQQKRSRRMFRIMANMTCEENVIPAHEQTLPRPGGQRRQ</sequence>
<protein>
    <submittedName>
        <fullName evidence="2">Uncharacterized protein</fullName>
    </submittedName>
</protein>
<name>A0A8H6VID1_9PEZI</name>
<evidence type="ECO:0000313" key="2">
    <source>
        <dbReference type="EMBL" id="KAF7191577.1"/>
    </source>
</evidence>
<evidence type="ECO:0000313" key="3">
    <source>
        <dbReference type="Proteomes" id="UP000660729"/>
    </source>
</evidence>
<reference evidence="2" key="1">
    <citation type="submission" date="2020-04" db="EMBL/GenBank/DDBJ databases">
        <title>Draft genome resource of the tomato pathogen Pseudocercospora fuligena.</title>
        <authorList>
            <person name="Zaccaron A."/>
        </authorList>
    </citation>
    <scope>NUCLEOTIDE SEQUENCE</scope>
    <source>
        <strain evidence="2">PF001</strain>
    </source>
</reference>
<feature type="compositionally biased region" description="Low complexity" evidence="1">
    <location>
        <begin position="525"/>
        <end position="534"/>
    </location>
</feature>
<proteinExistence type="predicted"/>
<evidence type="ECO:0000256" key="1">
    <source>
        <dbReference type="SAM" id="MobiDB-lite"/>
    </source>
</evidence>
<accession>A0A8H6VID1</accession>
<organism evidence="2 3">
    <name type="scientific">Pseudocercospora fuligena</name>
    <dbReference type="NCBI Taxonomy" id="685502"/>
    <lineage>
        <taxon>Eukaryota</taxon>
        <taxon>Fungi</taxon>
        <taxon>Dikarya</taxon>
        <taxon>Ascomycota</taxon>
        <taxon>Pezizomycotina</taxon>
        <taxon>Dothideomycetes</taxon>
        <taxon>Dothideomycetidae</taxon>
        <taxon>Mycosphaerellales</taxon>
        <taxon>Mycosphaerellaceae</taxon>
        <taxon>Pseudocercospora</taxon>
    </lineage>
</organism>
<dbReference type="OrthoDB" id="5081713at2759"/>